<feature type="region of interest" description="Disordered" evidence="1">
    <location>
        <begin position="472"/>
        <end position="491"/>
    </location>
</feature>
<protein>
    <submittedName>
        <fullName evidence="3">Set apart in position or space protein</fullName>
    </submittedName>
</protein>
<dbReference type="AlphaFoldDB" id="A0A0N5B4N0"/>
<organism evidence="2 3">
    <name type="scientific">Strongyloides papillosus</name>
    <name type="common">Intestinal threadworm</name>
    <dbReference type="NCBI Taxonomy" id="174720"/>
    <lineage>
        <taxon>Eukaryota</taxon>
        <taxon>Metazoa</taxon>
        <taxon>Ecdysozoa</taxon>
        <taxon>Nematoda</taxon>
        <taxon>Chromadorea</taxon>
        <taxon>Rhabditida</taxon>
        <taxon>Tylenchina</taxon>
        <taxon>Panagrolaimomorpha</taxon>
        <taxon>Strongyloidoidea</taxon>
        <taxon>Strongyloididae</taxon>
        <taxon>Strongyloides</taxon>
    </lineage>
</organism>
<keyword evidence="2" id="KW-1185">Reference proteome</keyword>
<name>A0A0N5B4N0_STREA</name>
<proteinExistence type="predicted"/>
<reference evidence="3" key="1">
    <citation type="submission" date="2017-02" db="UniProtKB">
        <authorList>
            <consortium name="WormBaseParasite"/>
        </authorList>
    </citation>
    <scope>IDENTIFICATION</scope>
</reference>
<dbReference type="Proteomes" id="UP000046392">
    <property type="component" value="Unplaced"/>
</dbReference>
<dbReference type="STRING" id="174720.A0A0N5B4N0"/>
<evidence type="ECO:0000313" key="3">
    <source>
        <dbReference type="WBParaSite" id="SPAL_0000103100.1"/>
    </source>
</evidence>
<dbReference type="WBParaSite" id="SPAL_0000103100.1">
    <property type="protein sequence ID" value="SPAL_0000103100.1"/>
    <property type="gene ID" value="SPAL_0000103100"/>
</dbReference>
<evidence type="ECO:0000256" key="1">
    <source>
        <dbReference type="SAM" id="MobiDB-lite"/>
    </source>
</evidence>
<evidence type="ECO:0000313" key="2">
    <source>
        <dbReference type="Proteomes" id="UP000046392"/>
    </source>
</evidence>
<accession>A0A0N5B4N0</accession>
<sequence length="884" mass="101717">MSCSYRFECKLPLPKLDEYSNKDEIKHGIVNTDIVGGSICSRDLMVFSTMESSDTEYQGIKELICDIMFVNKENGIQYLDKTIDELKISKLINKNFSCILNENTYSDCSVAAMLEVNILIFKEFSSPKQLLEPFIFLNLLDKDKINSWPVICIKLNENGLFQLVFKATLATRDKFTNFLFLDVMPIYKEYVAKKLTIDGDYNRYLPAPYNTSDWDMVKSIDDCLLHYNGIFVNSHKPVRKNQKILGLGTNKGCIILTAEPNKKIEKSDSIVELLKNYLFGENKNDEFLTLFHEIKERMMFYRQILQISGKSLLLFLAVLSQSLKINLCILRNQHFISLRNIISKNNLAENCSDPIVAVMEVDGGYCIINKVTMGDNRNLYFPVAHSIIEEIFFKYIKRANGNVLDINLDDLCNDIHACDSTLLENKLLNKNRFLKKLEAYCADLAFRIKFPIHEKERYEAFCERTKEFNTTENKNVESSSTSKSVLNGSDDSHQTESICTYNITEDNEVIESKQSLAVKRPFTEISNETDDEVVDIETIEQCSNAAVESLSLEPPGKIEKGDKNTIKWIPNETAFSLIRSMKPTDNEKIVTRTAKMNWSNLIKKCLQKDPVTPKKYDIFKRNVYKIWEDILNEEMISQDEGYGKIELEVDGFDHLIDNGIEIVGMLSERKYTDQIIVKINPADYKINCLVNIYNLSMKTSLENDITEEESKKSTPKKCELFKHYYRCTNCKKIGDEFNKNVKLGKYGDDIPDKPKAATLIKTFKGNLCVDTRMGKNKEHCRGCEPISLLVVLADQFEKKVKILSSKRYVTFEAAYQRMLAGTMELAEIHGIQYERILEHCLPKEKLREQCAKCDEFFKIKQKSISVTPNNSFCSKKKGTKSLFR</sequence>